<comment type="similarity">
    <text evidence="2">Belongs to the MgtC/SapB family.</text>
</comment>
<keyword evidence="3" id="KW-1003">Cell membrane</keyword>
<evidence type="ECO:0000313" key="10">
    <source>
        <dbReference type="Proteomes" id="UP000189733"/>
    </source>
</evidence>
<dbReference type="Pfam" id="PF02308">
    <property type="entry name" value="MgtC"/>
    <property type="match status" value="1"/>
</dbReference>
<dbReference type="PANTHER" id="PTHR33778:SF1">
    <property type="entry name" value="MAGNESIUM TRANSPORTER YHID-RELATED"/>
    <property type="match status" value="1"/>
</dbReference>
<evidence type="ECO:0000313" key="9">
    <source>
        <dbReference type="EMBL" id="SKA74351.1"/>
    </source>
</evidence>
<dbReference type="Proteomes" id="UP000189733">
    <property type="component" value="Unassembled WGS sequence"/>
</dbReference>
<organism evidence="9 10">
    <name type="scientific">Desulfobaculum bizertense DSM 18034</name>
    <dbReference type="NCBI Taxonomy" id="1121442"/>
    <lineage>
        <taxon>Bacteria</taxon>
        <taxon>Pseudomonadati</taxon>
        <taxon>Thermodesulfobacteriota</taxon>
        <taxon>Desulfovibrionia</taxon>
        <taxon>Desulfovibrionales</taxon>
        <taxon>Desulfovibrionaceae</taxon>
        <taxon>Desulfobaculum</taxon>
    </lineage>
</organism>
<feature type="transmembrane region" description="Helical" evidence="7">
    <location>
        <begin position="132"/>
        <end position="150"/>
    </location>
</feature>
<dbReference type="STRING" id="1121442.SAMN02745702_01926"/>
<feature type="transmembrane region" description="Helical" evidence="7">
    <location>
        <begin position="86"/>
        <end position="103"/>
    </location>
</feature>
<evidence type="ECO:0000256" key="4">
    <source>
        <dbReference type="ARBA" id="ARBA00022692"/>
    </source>
</evidence>
<protein>
    <submittedName>
        <fullName evidence="9">Putative Mg2+ transporter-C (MgtC) family protein</fullName>
    </submittedName>
</protein>
<comment type="subcellular location">
    <subcellularLocation>
        <location evidence="1">Cell membrane</location>
        <topology evidence="1">Multi-pass membrane protein</topology>
    </subcellularLocation>
</comment>
<dbReference type="EMBL" id="FUYA01000006">
    <property type="protein sequence ID" value="SKA74351.1"/>
    <property type="molecule type" value="Genomic_DNA"/>
</dbReference>
<sequence length="243" mass="26293">MMIDIFGGITLPLDRWGLILGKLVLAGALGALIGYEREAHGQAAGFRTNILVALGACLMMMLSVEMEVKYRHLTQLSVVRLDPSRIASYAIASMGFLGAGAIIKGRGTVRGLTTAASLWMVTGLGLCVGAGYYAPAVIVTFLSLALLSTLGHKFARTICKDLHSVLEIKCHCPLTTLRNIRNVLEMYGVRILTVNCSRNMEDGLATYRLRLLSKDDIPRAQIMGDLLQLEGLESLSWGEADVP</sequence>
<keyword evidence="10" id="KW-1185">Reference proteome</keyword>
<name>A0A1T4WCC0_9BACT</name>
<proteinExistence type="inferred from homology"/>
<dbReference type="GO" id="GO:0005886">
    <property type="term" value="C:plasma membrane"/>
    <property type="evidence" value="ECO:0007669"/>
    <property type="project" value="UniProtKB-SubCell"/>
</dbReference>
<keyword evidence="4 7" id="KW-0812">Transmembrane</keyword>
<feature type="domain" description="MgtC/SapB/SrpB/YhiD N-terminal" evidence="8">
    <location>
        <begin position="23"/>
        <end position="150"/>
    </location>
</feature>
<reference evidence="9 10" key="1">
    <citation type="submission" date="2017-02" db="EMBL/GenBank/DDBJ databases">
        <authorList>
            <person name="Peterson S.W."/>
        </authorList>
    </citation>
    <scope>NUCLEOTIDE SEQUENCE [LARGE SCALE GENOMIC DNA]</scope>
    <source>
        <strain evidence="9 10">DSM 18034</strain>
    </source>
</reference>
<evidence type="ECO:0000256" key="3">
    <source>
        <dbReference type="ARBA" id="ARBA00022475"/>
    </source>
</evidence>
<dbReference type="RefSeq" id="WP_078685217.1">
    <property type="nucleotide sequence ID" value="NZ_FUYA01000006.1"/>
</dbReference>
<accession>A0A1T4WCC0</accession>
<keyword evidence="6 7" id="KW-0472">Membrane</keyword>
<evidence type="ECO:0000256" key="5">
    <source>
        <dbReference type="ARBA" id="ARBA00022989"/>
    </source>
</evidence>
<keyword evidence="5 7" id="KW-1133">Transmembrane helix</keyword>
<dbReference type="InterPro" id="IPR003416">
    <property type="entry name" value="MgtC/SapB/SrpB/YhiD_fam"/>
</dbReference>
<evidence type="ECO:0000256" key="1">
    <source>
        <dbReference type="ARBA" id="ARBA00004651"/>
    </source>
</evidence>
<dbReference type="AlphaFoldDB" id="A0A1T4WCC0"/>
<dbReference type="PANTHER" id="PTHR33778">
    <property type="entry name" value="PROTEIN MGTC"/>
    <property type="match status" value="1"/>
</dbReference>
<evidence type="ECO:0000256" key="7">
    <source>
        <dbReference type="SAM" id="Phobius"/>
    </source>
</evidence>
<dbReference type="InterPro" id="IPR049177">
    <property type="entry name" value="MgtC_SapB_SrpB_YhiD_N"/>
</dbReference>
<feature type="transmembrane region" description="Helical" evidence="7">
    <location>
        <begin position="16"/>
        <end position="34"/>
    </location>
</feature>
<evidence type="ECO:0000259" key="8">
    <source>
        <dbReference type="Pfam" id="PF02308"/>
    </source>
</evidence>
<feature type="transmembrane region" description="Helical" evidence="7">
    <location>
        <begin position="46"/>
        <end position="66"/>
    </location>
</feature>
<evidence type="ECO:0000256" key="6">
    <source>
        <dbReference type="ARBA" id="ARBA00023136"/>
    </source>
</evidence>
<gene>
    <name evidence="9" type="ORF">SAMN02745702_01926</name>
</gene>
<dbReference type="PRINTS" id="PR01837">
    <property type="entry name" value="MGTCSAPBPROT"/>
</dbReference>
<evidence type="ECO:0000256" key="2">
    <source>
        <dbReference type="ARBA" id="ARBA00009298"/>
    </source>
</evidence>